<organism evidence="1 2">
    <name type="scientific">Panagrolaimus superbus</name>
    <dbReference type="NCBI Taxonomy" id="310955"/>
    <lineage>
        <taxon>Eukaryota</taxon>
        <taxon>Metazoa</taxon>
        <taxon>Ecdysozoa</taxon>
        <taxon>Nematoda</taxon>
        <taxon>Chromadorea</taxon>
        <taxon>Rhabditida</taxon>
        <taxon>Tylenchina</taxon>
        <taxon>Panagrolaimomorpha</taxon>
        <taxon>Panagrolaimoidea</taxon>
        <taxon>Panagrolaimidae</taxon>
        <taxon>Panagrolaimus</taxon>
    </lineage>
</organism>
<evidence type="ECO:0000313" key="2">
    <source>
        <dbReference type="WBParaSite" id="PSU_v2.g10406.t1"/>
    </source>
</evidence>
<dbReference type="Proteomes" id="UP000887577">
    <property type="component" value="Unplaced"/>
</dbReference>
<protein>
    <submittedName>
        <fullName evidence="2">Uncharacterized protein</fullName>
    </submittedName>
</protein>
<evidence type="ECO:0000313" key="1">
    <source>
        <dbReference type="Proteomes" id="UP000887577"/>
    </source>
</evidence>
<keyword evidence="1" id="KW-1185">Reference proteome</keyword>
<accession>A0A914XT06</accession>
<name>A0A914XT06_9BILA</name>
<reference evidence="2" key="1">
    <citation type="submission" date="2022-11" db="UniProtKB">
        <authorList>
            <consortium name="WormBaseParasite"/>
        </authorList>
    </citation>
    <scope>IDENTIFICATION</scope>
</reference>
<dbReference type="AlphaFoldDB" id="A0A914XT06"/>
<proteinExistence type="predicted"/>
<sequence length="72" mass="8080">MRGIGTNVAMYLPIFPRLLSLSNAYWEGVIEEGVKFFANTPVSRSSSKKMKVDLSRSITVAKLQQTGSIRRF</sequence>
<dbReference type="WBParaSite" id="PSU_v2.g10406.t1">
    <property type="protein sequence ID" value="PSU_v2.g10406.t1"/>
    <property type="gene ID" value="PSU_v2.g10406"/>
</dbReference>